<accession>A0A1I0H681</accession>
<dbReference type="InterPro" id="IPR009078">
    <property type="entry name" value="Ferritin-like_SF"/>
</dbReference>
<evidence type="ECO:0000313" key="2">
    <source>
        <dbReference type="Proteomes" id="UP000199180"/>
    </source>
</evidence>
<evidence type="ECO:0000313" key="1">
    <source>
        <dbReference type="EMBL" id="SET79074.1"/>
    </source>
</evidence>
<dbReference type="PIRSF" id="PIRSF037834">
    <property type="entry name" value="PA_CoA_Oase3"/>
    <property type="match status" value="1"/>
</dbReference>
<dbReference type="InterPro" id="IPR052703">
    <property type="entry name" value="Aromatic_CoA_ox/epox"/>
</dbReference>
<dbReference type="InterPro" id="IPR007814">
    <property type="entry name" value="PaaA_PaaC"/>
</dbReference>
<dbReference type="NCBIfam" id="TIGR02158">
    <property type="entry name" value="PA_CoA_Oxy3"/>
    <property type="match status" value="1"/>
</dbReference>
<dbReference type="OrthoDB" id="9789947at2"/>
<dbReference type="SUPFAM" id="SSF47240">
    <property type="entry name" value="Ferritin-like"/>
    <property type="match status" value="1"/>
</dbReference>
<dbReference type="RefSeq" id="WP_090735936.1">
    <property type="nucleotide sequence ID" value="NZ_FOHO01000010.1"/>
</dbReference>
<reference evidence="1 2" key="1">
    <citation type="submission" date="2016-10" db="EMBL/GenBank/DDBJ databases">
        <authorList>
            <person name="de Groot N.N."/>
        </authorList>
    </citation>
    <scope>NUCLEOTIDE SEQUENCE [LARGE SCALE GENOMIC DNA]</scope>
    <source>
        <strain evidence="1 2">DSM 17862</strain>
    </source>
</reference>
<dbReference type="GO" id="GO:0010124">
    <property type="term" value="P:phenylacetate catabolic process"/>
    <property type="evidence" value="ECO:0007669"/>
    <property type="project" value="InterPro"/>
</dbReference>
<dbReference type="PANTHER" id="PTHR30458:SF0">
    <property type="entry name" value="1,2-PHENYLACETYL-COA EPOXIDASE, SUBUNIT C"/>
    <property type="match status" value="1"/>
</dbReference>
<proteinExistence type="predicted"/>
<keyword evidence="2" id="KW-1185">Reference proteome</keyword>
<protein>
    <submittedName>
        <fullName evidence="1">Ring-1,2-phenylacetyl-CoA epoxidase subunit PaaC</fullName>
    </submittedName>
</protein>
<gene>
    <name evidence="1" type="ORF">SAMN04489858_11030</name>
</gene>
<dbReference type="EMBL" id="FOHO01000010">
    <property type="protein sequence ID" value="SET79074.1"/>
    <property type="molecule type" value="Genomic_DNA"/>
</dbReference>
<dbReference type="STRING" id="364199.SAMN04489858_11030"/>
<dbReference type="AlphaFoldDB" id="A0A1I0H681"/>
<dbReference type="Gene3D" id="1.20.1260.10">
    <property type="match status" value="1"/>
</dbReference>
<name>A0A1I0H681_9RHOB</name>
<dbReference type="Pfam" id="PF05138">
    <property type="entry name" value="PaaA_PaaC"/>
    <property type="match status" value="1"/>
</dbReference>
<dbReference type="GO" id="GO:0005829">
    <property type="term" value="C:cytosol"/>
    <property type="evidence" value="ECO:0007669"/>
    <property type="project" value="TreeGrafter"/>
</dbReference>
<sequence length="284" mass="31315">MPSLPDMTTPDVVALAESAAAAQSHDPHVQDVDLKPAFFDWLCRMGDNTLILGHRISEWCGHGPALEEDIALANTALDLIGHTQMWLGLAAEVQSEGRTADDLAFLRDAMKFRNLQLAELPNGDMAVTLMREFLFDAWHFHMLTALTRSASPRVAEIAAKALKEVSYHLERSSDLVVRLGDGTQESHARMQEALDRLWPYSGEMFVADAVDDAVANAGIAPVLADLQPAWQQTVEEVLAEATLTRPEGRADVHRGGKQGRHTEHLGYILAQMQFLQRAYPGASW</sequence>
<dbReference type="PANTHER" id="PTHR30458">
    <property type="entry name" value="PHENYLACETIC ACID DEGRADATION PROTEIN PAA"/>
    <property type="match status" value="1"/>
</dbReference>
<dbReference type="InterPro" id="IPR012347">
    <property type="entry name" value="Ferritin-like"/>
</dbReference>
<dbReference type="InterPro" id="IPR011882">
    <property type="entry name" value="PaaC"/>
</dbReference>
<organism evidence="1 2">
    <name type="scientific">Paracoccus homiensis</name>
    <dbReference type="NCBI Taxonomy" id="364199"/>
    <lineage>
        <taxon>Bacteria</taxon>
        <taxon>Pseudomonadati</taxon>
        <taxon>Pseudomonadota</taxon>
        <taxon>Alphaproteobacteria</taxon>
        <taxon>Rhodobacterales</taxon>
        <taxon>Paracoccaceae</taxon>
        <taxon>Paracoccus</taxon>
    </lineage>
</organism>
<dbReference type="Proteomes" id="UP000199180">
    <property type="component" value="Unassembled WGS sequence"/>
</dbReference>